<dbReference type="Pfam" id="PF03537">
    <property type="entry name" value="Glyco_hydro_114"/>
    <property type="match status" value="1"/>
</dbReference>
<dbReference type="PANTHER" id="PTHR35882">
    <property type="entry name" value="PELA"/>
    <property type="match status" value="1"/>
</dbReference>
<evidence type="ECO:0000313" key="4">
    <source>
        <dbReference type="Proteomes" id="UP000007382"/>
    </source>
</evidence>
<dbReference type="InterPro" id="IPR013785">
    <property type="entry name" value="Aldolase_TIM"/>
</dbReference>
<dbReference type="SUPFAM" id="SSF51445">
    <property type="entry name" value="(Trans)glycosidases"/>
    <property type="match status" value="1"/>
</dbReference>
<dbReference type="Gene3D" id="3.20.20.70">
    <property type="entry name" value="Aldolase class I"/>
    <property type="match status" value="1"/>
</dbReference>
<feature type="chain" id="PRO_5003628947" description="Glycoside-hydrolase family GH114 TIM-barrel domain-containing protein" evidence="1">
    <location>
        <begin position="27"/>
        <end position="291"/>
    </location>
</feature>
<feature type="domain" description="Glycoside-hydrolase family GH114 TIM-barrel" evidence="2">
    <location>
        <begin position="69"/>
        <end position="285"/>
    </location>
</feature>
<dbReference type="InterPro" id="IPR017853">
    <property type="entry name" value="GH"/>
</dbReference>
<keyword evidence="4" id="KW-1185">Reference proteome</keyword>
<dbReference type="RefSeq" id="WP_014448984.1">
    <property type="nucleotide sequence ID" value="NC_017094.1"/>
</dbReference>
<dbReference type="InterPro" id="IPR004352">
    <property type="entry name" value="GH114_TIM-barrel"/>
</dbReference>
<evidence type="ECO:0000313" key="3">
    <source>
        <dbReference type="EMBL" id="BAM06492.1"/>
    </source>
</evidence>
<dbReference type="STRING" id="1162668.LFE_0777"/>
<dbReference type="EMBL" id="AP012342">
    <property type="protein sequence ID" value="BAM06492.1"/>
    <property type="molecule type" value="Genomic_DNA"/>
</dbReference>
<gene>
    <name evidence="3" type="ordered locus">LFE_0777</name>
</gene>
<evidence type="ECO:0000259" key="2">
    <source>
        <dbReference type="Pfam" id="PF03537"/>
    </source>
</evidence>
<dbReference type="PANTHER" id="PTHR35882:SF2">
    <property type="entry name" value="PELA"/>
    <property type="match status" value="1"/>
</dbReference>
<dbReference type="OrthoDB" id="7292394at2"/>
<dbReference type="KEGG" id="lfc:LFE_0777"/>
<feature type="signal peptide" evidence="1">
    <location>
        <begin position="1"/>
        <end position="26"/>
    </location>
</feature>
<dbReference type="PROSITE" id="PS51257">
    <property type="entry name" value="PROKAR_LIPOPROTEIN"/>
    <property type="match status" value="1"/>
</dbReference>
<dbReference type="PATRIC" id="fig|1162668.3.peg.910"/>
<sequence length="291" mass="33136">MSDSKKKTLKILCALGIFFLVASCHNEIPGASHLPTSSGPKHFIVYYGPSPKSFSHVDWAIVQDSYRPAPYAKTVYFAYLSLGEIDPGTNVSKELSAIPGELSRVTLSKNVFWHSRVADIRRDSFRQALLRQIQDDLRNRFGGIFLDTLDSPLEYRKEHPIKGKGIRRAMKSFIQTVHASYPGIRIIVNRGFEILPSIAPEISGVLFEDFCSRFDEETKTYVSVPEDERQSFLQLIYQAKKRNPELVVLALDYDDPDHPAFTKKCEQISRREDFPHYVSDWTLSTSVSRGK</sequence>
<accession>I0IMJ3</accession>
<dbReference type="eggNOG" id="COG3868">
    <property type="taxonomic scope" value="Bacteria"/>
</dbReference>
<organism evidence="3 4">
    <name type="scientific">Leptospirillum ferrooxidans (strain C2-3)</name>
    <dbReference type="NCBI Taxonomy" id="1162668"/>
    <lineage>
        <taxon>Bacteria</taxon>
        <taxon>Pseudomonadati</taxon>
        <taxon>Nitrospirota</taxon>
        <taxon>Nitrospiria</taxon>
        <taxon>Nitrospirales</taxon>
        <taxon>Nitrospiraceae</taxon>
        <taxon>Leptospirillum</taxon>
    </lineage>
</organism>
<proteinExistence type="predicted"/>
<reference evidence="3 4" key="1">
    <citation type="journal article" date="2012" name="J. Bacteriol.">
        <title>Complete Genome Sequence of Leptospirillum ferrooxidans Strain C2-3, Isolated from a Fresh Volcanic Ash Deposit on the Island of Miyake, Japan.</title>
        <authorList>
            <person name="Fujimura R."/>
            <person name="Sato Y."/>
            <person name="Nishizawa T."/>
            <person name="Oshima K."/>
            <person name="Kim S.-W."/>
            <person name="Hattori M."/>
            <person name="Kamijo T."/>
            <person name="Ohta H."/>
        </authorList>
    </citation>
    <scope>NUCLEOTIDE SEQUENCE [LARGE SCALE GENOMIC DNA]</scope>
    <source>
        <strain evidence="3 4">C2-3</strain>
    </source>
</reference>
<protein>
    <recommendedName>
        <fullName evidence="2">Glycoside-hydrolase family GH114 TIM-barrel domain-containing protein</fullName>
    </recommendedName>
</protein>
<dbReference type="HOGENOM" id="CLU_067038_1_0_0"/>
<keyword evidence="1" id="KW-0732">Signal</keyword>
<dbReference type="Proteomes" id="UP000007382">
    <property type="component" value="Chromosome"/>
</dbReference>
<reference evidence="4" key="2">
    <citation type="submission" date="2012-03" db="EMBL/GenBank/DDBJ databases">
        <title>The complete genome sequence of the pioneer microbe on fresh volcanic deposit, Leptospirillum ferrooxidans strain C2-3.</title>
        <authorList>
            <person name="Fujimura R."/>
            <person name="Sato Y."/>
            <person name="Nishizawa T."/>
            <person name="Nanba K."/>
            <person name="Oshima K."/>
            <person name="Hattori M."/>
            <person name="Kamijo T."/>
            <person name="Ohta H."/>
        </authorList>
    </citation>
    <scope>NUCLEOTIDE SEQUENCE [LARGE SCALE GENOMIC DNA]</scope>
    <source>
        <strain evidence="4">C2-3</strain>
    </source>
</reference>
<evidence type="ECO:0000256" key="1">
    <source>
        <dbReference type="SAM" id="SignalP"/>
    </source>
</evidence>
<dbReference type="AlphaFoldDB" id="I0IMJ3"/>
<name>I0IMJ3_LEPFC</name>